<dbReference type="Proteomes" id="UP001163324">
    <property type="component" value="Chromosome 2"/>
</dbReference>
<keyword evidence="2" id="KW-1185">Reference proteome</keyword>
<organism evidence="1 2">
    <name type="scientific">Trichothecium roseum</name>
    <dbReference type="NCBI Taxonomy" id="47278"/>
    <lineage>
        <taxon>Eukaryota</taxon>
        <taxon>Fungi</taxon>
        <taxon>Dikarya</taxon>
        <taxon>Ascomycota</taxon>
        <taxon>Pezizomycotina</taxon>
        <taxon>Sordariomycetes</taxon>
        <taxon>Hypocreomycetidae</taxon>
        <taxon>Hypocreales</taxon>
        <taxon>Hypocreales incertae sedis</taxon>
        <taxon>Trichothecium</taxon>
    </lineage>
</organism>
<dbReference type="EMBL" id="CM047941">
    <property type="protein sequence ID" value="KAI9903125.1"/>
    <property type="molecule type" value="Genomic_DNA"/>
</dbReference>
<name>A0ACC0VBP0_9HYPO</name>
<gene>
    <name evidence="1" type="ORF">N3K66_002477</name>
</gene>
<evidence type="ECO:0000313" key="2">
    <source>
        <dbReference type="Proteomes" id="UP001163324"/>
    </source>
</evidence>
<reference evidence="1" key="1">
    <citation type="submission" date="2022-10" db="EMBL/GenBank/DDBJ databases">
        <title>Complete Genome of Trichothecium roseum strain YXFP-22015, a Plant Pathogen Isolated from Citrus.</title>
        <authorList>
            <person name="Wang Y."/>
            <person name="Zhu L."/>
        </authorList>
    </citation>
    <scope>NUCLEOTIDE SEQUENCE</scope>
    <source>
        <strain evidence="1">YXFP-22015</strain>
    </source>
</reference>
<evidence type="ECO:0000313" key="1">
    <source>
        <dbReference type="EMBL" id="KAI9903125.1"/>
    </source>
</evidence>
<accession>A0ACC0VBP0</accession>
<proteinExistence type="predicted"/>
<sequence length="732" mass="80350">MASTVSIPPIQTHFSNSSSSPLDLEPIQEDEQQPPSPTVSSPRSIYSAYPAYNGLRSSNRRPSEPTAQHPPSMNATPRRMSDGSTVSTASTMFTRESVRSEAMRATSWGSKSSFDSLDNANPNFAFNKPPMLKRRRTTPLQPDEQFNKLPVAVLELILDALKGLHLDGASDSCATCWMRDLCNVAVASRKWTKHARDALYQDIQLVGPDSAAQKKKHKVLQGTRMQMLRQTLRANPELASRVRSLKVPRPDTTVKGWNAKTAEQYENNVAALVMVCHNLERLAGPVVSYDHSFKRIIHSLSTRARLREMNWLIEQSPIQRQKGNQAKGKPGKLPGGLEPFQETTFLDMHSNWSLLSTLSVNCLPGATLTPDNLLANAMGMLPSLEHLHLCNIPATAFNDTTLLSLPTRLKTLSLTHIAGISSSGLSSFATCAGSQSLETLHLRHTPLTSLAALARMLSNLPKLRYLSVIQTFAPLMPEADSFALWMMPYLASNTITKFHWDITSHRSSANVADDILARSIGAGGFPKLRYLRTPNDPEAIFQQLCRPAERADLPADRFTGGADTPMTPMTPMTPIDVVPPSPGRFLSKSSKPSPNPQSPMSSDFDRPPQCTDLRVARLAAQSRIKEAWQKPRFAVNVLAEDGAIVDQFGLGGFMGTLGSPILYHLLPDAGATDEKGGVVDARDLLGDGGESLASGREGCIGSWNQVEGVVADKKEKEKWWHTERGRWTKIQL</sequence>
<protein>
    <submittedName>
        <fullName evidence="1">Uncharacterized protein</fullName>
    </submittedName>
</protein>
<comment type="caution">
    <text evidence="1">The sequence shown here is derived from an EMBL/GenBank/DDBJ whole genome shotgun (WGS) entry which is preliminary data.</text>
</comment>